<gene>
    <name evidence="2" type="ORF">RIF29_39391</name>
</gene>
<sequence>MVALRHGTEKVVIIANDNGGQRKGWRRKTVVAADGIERINYLCSPKGRRDDVPIETYLAEMKLETDHMMVSMNQANRCYLSIQEAPAASQDPDITNVDGVLPNTSRERGGLGRRRRHEPAIERHQQSPMDRQPGMYYATQPYPYYASQAPYETYFYPRLPESGQVQQSPSIEDVYIPSPLPHGYMPSPQYPGYMSMPQMQGYNTPSPYDPLTSTPSAPARWDRETVSPSVDFYELAGTSAPQIDLNTQIFDESNDHNDNQDSRRNPHRGSRDRHWRCGT</sequence>
<comment type="caution">
    <text evidence="2">The sequence shown here is derived from an EMBL/GenBank/DDBJ whole genome shotgun (WGS) entry which is preliminary data.</text>
</comment>
<reference evidence="2 3" key="1">
    <citation type="submission" date="2024-01" db="EMBL/GenBank/DDBJ databases">
        <title>The genomes of 5 underutilized Papilionoideae crops provide insights into root nodulation and disease resistanc.</title>
        <authorList>
            <person name="Yuan L."/>
        </authorList>
    </citation>
    <scope>NUCLEOTIDE SEQUENCE [LARGE SCALE GENOMIC DNA]</scope>
    <source>
        <strain evidence="2">ZHUSHIDOU_FW_LH</strain>
        <tissue evidence="2">Leaf</tissue>
    </source>
</reference>
<dbReference type="EMBL" id="JAYWIO010000008">
    <property type="protein sequence ID" value="KAK7244567.1"/>
    <property type="molecule type" value="Genomic_DNA"/>
</dbReference>
<evidence type="ECO:0000256" key="1">
    <source>
        <dbReference type="SAM" id="MobiDB-lite"/>
    </source>
</evidence>
<feature type="compositionally biased region" description="Polar residues" evidence="1">
    <location>
        <begin position="241"/>
        <end position="251"/>
    </location>
</feature>
<evidence type="ECO:0000313" key="3">
    <source>
        <dbReference type="Proteomes" id="UP001372338"/>
    </source>
</evidence>
<keyword evidence="3" id="KW-1185">Reference proteome</keyword>
<protein>
    <submittedName>
        <fullName evidence="2">Uncharacterized protein</fullName>
    </submittedName>
</protein>
<name>A0AAN9E7E5_CROPI</name>
<accession>A0AAN9E7E5</accession>
<feature type="compositionally biased region" description="Basic residues" evidence="1">
    <location>
        <begin position="265"/>
        <end position="279"/>
    </location>
</feature>
<organism evidence="2 3">
    <name type="scientific">Crotalaria pallida</name>
    <name type="common">Smooth rattlebox</name>
    <name type="synonym">Crotalaria striata</name>
    <dbReference type="NCBI Taxonomy" id="3830"/>
    <lineage>
        <taxon>Eukaryota</taxon>
        <taxon>Viridiplantae</taxon>
        <taxon>Streptophyta</taxon>
        <taxon>Embryophyta</taxon>
        <taxon>Tracheophyta</taxon>
        <taxon>Spermatophyta</taxon>
        <taxon>Magnoliopsida</taxon>
        <taxon>eudicotyledons</taxon>
        <taxon>Gunneridae</taxon>
        <taxon>Pentapetalae</taxon>
        <taxon>rosids</taxon>
        <taxon>fabids</taxon>
        <taxon>Fabales</taxon>
        <taxon>Fabaceae</taxon>
        <taxon>Papilionoideae</taxon>
        <taxon>50 kb inversion clade</taxon>
        <taxon>genistoids sensu lato</taxon>
        <taxon>core genistoids</taxon>
        <taxon>Crotalarieae</taxon>
        <taxon>Crotalaria</taxon>
    </lineage>
</organism>
<feature type="compositionally biased region" description="Basic and acidic residues" evidence="1">
    <location>
        <begin position="253"/>
        <end position="264"/>
    </location>
</feature>
<feature type="region of interest" description="Disordered" evidence="1">
    <location>
        <begin position="90"/>
        <end position="134"/>
    </location>
</feature>
<feature type="region of interest" description="Disordered" evidence="1">
    <location>
        <begin position="241"/>
        <end position="279"/>
    </location>
</feature>
<evidence type="ECO:0000313" key="2">
    <source>
        <dbReference type="EMBL" id="KAK7244567.1"/>
    </source>
</evidence>
<proteinExistence type="predicted"/>
<dbReference type="Proteomes" id="UP001372338">
    <property type="component" value="Unassembled WGS sequence"/>
</dbReference>
<dbReference type="AlphaFoldDB" id="A0AAN9E7E5"/>